<keyword evidence="3" id="KW-1185">Reference proteome</keyword>
<name>A0A5C3N121_9AGAM</name>
<dbReference type="EMBL" id="ML213511">
    <property type="protein sequence ID" value="TFK51314.1"/>
    <property type="molecule type" value="Genomic_DNA"/>
</dbReference>
<proteinExistence type="predicted"/>
<evidence type="ECO:0000256" key="1">
    <source>
        <dbReference type="SAM" id="MobiDB-lite"/>
    </source>
</evidence>
<protein>
    <submittedName>
        <fullName evidence="2">Uncharacterized protein</fullName>
    </submittedName>
</protein>
<evidence type="ECO:0000313" key="2">
    <source>
        <dbReference type="EMBL" id="TFK51314.1"/>
    </source>
</evidence>
<organism evidence="2 3">
    <name type="scientific">Heliocybe sulcata</name>
    <dbReference type="NCBI Taxonomy" id="5364"/>
    <lineage>
        <taxon>Eukaryota</taxon>
        <taxon>Fungi</taxon>
        <taxon>Dikarya</taxon>
        <taxon>Basidiomycota</taxon>
        <taxon>Agaricomycotina</taxon>
        <taxon>Agaricomycetes</taxon>
        <taxon>Gloeophyllales</taxon>
        <taxon>Gloeophyllaceae</taxon>
        <taxon>Heliocybe</taxon>
    </lineage>
</organism>
<reference evidence="2 3" key="1">
    <citation type="journal article" date="2019" name="Nat. Ecol. Evol.">
        <title>Megaphylogeny resolves global patterns of mushroom evolution.</title>
        <authorList>
            <person name="Varga T."/>
            <person name="Krizsan K."/>
            <person name="Foldi C."/>
            <person name="Dima B."/>
            <person name="Sanchez-Garcia M."/>
            <person name="Sanchez-Ramirez S."/>
            <person name="Szollosi G.J."/>
            <person name="Szarkandi J.G."/>
            <person name="Papp V."/>
            <person name="Albert L."/>
            <person name="Andreopoulos W."/>
            <person name="Angelini C."/>
            <person name="Antonin V."/>
            <person name="Barry K.W."/>
            <person name="Bougher N.L."/>
            <person name="Buchanan P."/>
            <person name="Buyck B."/>
            <person name="Bense V."/>
            <person name="Catcheside P."/>
            <person name="Chovatia M."/>
            <person name="Cooper J."/>
            <person name="Damon W."/>
            <person name="Desjardin D."/>
            <person name="Finy P."/>
            <person name="Geml J."/>
            <person name="Haridas S."/>
            <person name="Hughes K."/>
            <person name="Justo A."/>
            <person name="Karasinski D."/>
            <person name="Kautmanova I."/>
            <person name="Kiss B."/>
            <person name="Kocsube S."/>
            <person name="Kotiranta H."/>
            <person name="LaButti K.M."/>
            <person name="Lechner B.E."/>
            <person name="Liimatainen K."/>
            <person name="Lipzen A."/>
            <person name="Lukacs Z."/>
            <person name="Mihaltcheva S."/>
            <person name="Morgado L.N."/>
            <person name="Niskanen T."/>
            <person name="Noordeloos M.E."/>
            <person name="Ohm R.A."/>
            <person name="Ortiz-Santana B."/>
            <person name="Ovrebo C."/>
            <person name="Racz N."/>
            <person name="Riley R."/>
            <person name="Savchenko A."/>
            <person name="Shiryaev A."/>
            <person name="Soop K."/>
            <person name="Spirin V."/>
            <person name="Szebenyi C."/>
            <person name="Tomsovsky M."/>
            <person name="Tulloss R.E."/>
            <person name="Uehling J."/>
            <person name="Grigoriev I.V."/>
            <person name="Vagvolgyi C."/>
            <person name="Papp T."/>
            <person name="Martin F.M."/>
            <person name="Miettinen O."/>
            <person name="Hibbett D.S."/>
            <person name="Nagy L.G."/>
        </authorList>
    </citation>
    <scope>NUCLEOTIDE SEQUENCE [LARGE SCALE GENOMIC DNA]</scope>
    <source>
        <strain evidence="2 3">OMC1185</strain>
    </source>
</reference>
<dbReference type="OrthoDB" id="3330962at2759"/>
<gene>
    <name evidence="2" type="ORF">OE88DRAFT_1644799</name>
</gene>
<dbReference type="AlphaFoldDB" id="A0A5C3N121"/>
<accession>A0A5C3N121</accession>
<feature type="region of interest" description="Disordered" evidence="1">
    <location>
        <begin position="38"/>
        <end position="127"/>
    </location>
</feature>
<feature type="compositionally biased region" description="Basic and acidic residues" evidence="1">
    <location>
        <begin position="42"/>
        <end position="85"/>
    </location>
</feature>
<sequence>MWSISDSIFEAGIASMLPPAPFYTSTHALTGPYTTVNGAFQDSRRSRLNPHADEARREYAPGEQGRAKLRGELDRLPNNDGEGHHQISRSYSDIPRAAWEERKLEGSGETLEQDLSPVSTSSQVPPLDICTEDEEVDNDDPSMVVGEDSASKACQSYAAITAGSLKKYGH</sequence>
<dbReference type="Proteomes" id="UP000305948">
    <property type="component" value="Unassembled WGS sequence"/>
</dbReference>
<evidence type="ECO:0000313" key="3">
    <source>
        <dbReference type="Proteomes" id="UP000305948"/>
    </source>
</evidence>